<dbReference type="PANTHER" id="PTHR35046">
    <property type="entry name" value="ZINC KNUCKLE (CCHC-TYPE) FAMILY PROTEIN"/>
    <property type="match status" value="1"/>
</dbReference>
<evidence type="ECO:0000313" key="3">
    <source>
        <dbReference type="Proteomes" id="UP000257109"/>
    </source>
</evidence>
<dbReference type="EMBL" id="QJKJ01003974">
    <property type="protein sequence ID" value="RDX96094.1"/>
    <property type="molecule type" value="Genomic_DNA"/>
</dbReference>
<dbReference type="Proteomes" id="UP000257109">
    <property type="component" value="Unassembled WGS sequence"/>
</dbReference>
<proteinExistence type="predicted"/>
<sequence>MYQGFKSVEEYYKDMEVALMRLNVLESMKPLWLDFYMLYHYTSLDDLVHQATQVEYQQRRRLASKKTYPNGSKSKERGSLSRGQKEEHTPTSLVHHPKIVASSSSYTWEKGHIASQCPKKRNMVTKED</sequence>
<accession>A0A371GZW8</accession>
<evidence type="ECO:0008006" key="4">
    <source>
        <dbReference type="Google" id="ProtNLM"/>
    </source>
</evidence>
<dbReference type="AlphaFoldDB" id="A0A371GZW8"/>
<name>A0A371GZW8_MUCPR</name>
<feature type="non-terminal residue" evidence="2">
    <location>
        <position position="1"/>
    </location>
</feature>
<reference evidence="2" key="1">
    <citation type="submission" date="2018-05" db="EMBL/GenBank/DDBJ databases">
        <title>Draft genome of Mucuna pruriens seed.</title>
        <authorList>
            <person name="Nnadi N.E."/>
            <person name="Vos R."/>
            <person name="Hasami M.H."/>
            <person name="Devisetty U.K."/>
            <person name="Aguiy J.C."/>
        </authorList>
    </citation>
    <scope>NUCLEOTIDE SEQUENCE [LARGE SCALE GENOMIC DNA]</scope>
    <source>
        <strain evidence="2">JCA_2017</strain>
    </source>
</reference>
<feature type="region of interest" description="Disordered" evidence="1">
    <location>
        <begin position="58"/>
        <end position="96"/>
    </location>
</feature>
<evidence type="ECO:0000256" key="1">
    <source>
        <dbReference type="SAM" id="MobiDB-lite"/>
    </source>
</evidence>
<keyword evidence="3" id="KW-1185">Reference proteome</keyword>
<dbReference type="OrthoDB" id="1731207at2759"/>
<gene>
    <name evidence="2" type="ORF">CR513_21299</name>
</gene>
<dbReference type="PANTHER" id="PTHR35046:SF9">
    <property type="entry name" value="RNA-DIRECTED DNA POLYMERASE"/>
    <property type="match status" value="1"/>
</dbReference>
<organism evidence="2 3">
    <name type="scientific">Mucuna pruriens</name>
    <name type="common">Velvet bean</name>
    <name type="synonym">Dolichos pruriens</name>
    <dbReference type="NCBI Taxonomy" id="157652"/>
    <lineage>
        <taxon>Eukaryota</taxon>
        <taxon>Viridiplantae</taxon>
        <taxon>Streptophyta</taxon>
        <taxon>Embryophyta</taxon>
        <taxon>Tracheophyta</taxon>
        <taxon>Spermatophyta</taxon>
        <taxon>Magnoliopsida</taxon>
        <taxon>eudicotyledons</taxon>
        <taxon>Gunneridae</taxon>
        <taxon>Pentapetalae</taxon>
        <taxon>rosids</taxon>
        <taxon>fabids</taxon>
        <taxon>Fabales</taxon>
        <taxon>Fabaceae</taxon>
        <taxon>Papilionoideae</taxon>
        <taxon>50 kb inversion clade</taxon>
        <taxon>NPAAA clade</taxon>
        <taxon>indigoferoid/millettioid clade</taxon>
        <taxon>Phaseoleae</taxon>
        <taxon>Mucuna</taxon>
    </lineage>
</organism>
<evidence type="ECO:0000313" key="2">
    <source>
        <dbReference type="EMBL" id="RDX96094.1"/>
    </source>
</evidence>
<comment type="caution">
    <text evidence="2">The sequence shown here is derived from an EMBL/GenBank/DDBJ whole genome shotgun (WGS) entry which is preliminary data.</text>
</comment>
<feature type="compositionally biased region" description="Basic and acidic residues" evidence="1">
    <location>
        <begin position="73"/>
        <end position="89"/>
    </location>
</feature>
<protein>
    <recommendedName>
        <fullName evidence="4">Retrotransposon gag domain-containing protein</fullName>
    </recommendedName>
</protein>